<evidence type="ECO:0000256" key="1">
    <source>
        <dbReference type="SAM" id="SignalP"/>
    </source>
</evidence>
<protein>
    <recommendedName>
        <fullName evidence="4">Cyclic nucleotide-binding domain-containing protein</fullName>
    </recommendedName>
</protein>
<dbReference type="InterPro" id="IPR018490">
    <property type="entry name" value="cNMP-bd_dom_sf"/>
</dbReference>
<dbReference type="InterPro" id="IPR014710">
    <property type="entry name" value="RmlC-like_jellyroll"/>
</dbReference>
<sequence>MKLSILIAGAVLLPFLIAACDARPQPQSPDAPLTTRSTEMKPSVTYLHLLKHTPFFTSLTTEQLRWVISHSHEWEAQPGTVVAQCDGSAHGAANNQGMWILLDGGWQIEYGKQSYPAGHADAGKWFSTAVTDQACRLVTTEHSYVMKIERADFDAMLEQGFAFDEHLDAGRRYYRELFAAPAELVK</sequence>
<keyword evidence="1" id="KW-0732">Signal</keyword>
<feature type="signal peptide" evidence="1">
    <location>
        <begin position="1"/>
        <end position="18"/>
    </location>
</feature>
<dbReference type="PROSITE" id="PS51257">
    <property type="entry name" value="PROKAR_LIPOPROTEIN"/>
    <property type="match status" value="1"/>
</dbReference>
<reference evidence="2 3" key="1">
    <citation type="submission" date="2019-11" db="EMBL/GenBank/DDBJ databases">
        <title>Metabolism of dissolved organic matter in forest soils.</title>
        <authorList>
            <person name="Cyle K.T."/>
            <person name="Wilhelm R.C."/>
            <person name="Martinez C.E."/>
        </authorList>
    </citation>
    <scope>NUCLEOTIDE SEQUENCE [LARGE SCALE GENOMIC DNA]</scope>
    <source>
        <strain evidence="2 3">1N</strain>
    </source>
</reference>
<dbReference type="SUPFAM" id="SSF51206">
    <property type="entry name" value="cAMP-binding domain-like"/>
    <property type="match status" value="1"/>
</dbReference>
<dbReference type="Proteomes" id="UP000652198">
    <property type="component" value="Unassembled WGS sequence"/>
</dbReference>
<accession>A0ABX2C0E2</accession>
<organism evidence="2 3">
    <name type="scientific">Paraburkholderia solitsugae</name>
    <dbReference type="NCBI Taxonomy" id="2675748"/>
    <lineage>
        <taxon>Bacteria</taxon>
        <taxon>Pseudomonadati</taxon>
        <taxon>Pseudomonadota</taxon>
        <taxon>Betaproteobacteria</taxon>
        <taxon>Burkholderiales</taxon>
        <taxon>Burkholderiaceae</taxon>
        <taxon>Paraburkholderia</taxon>
    </lineage>
</organism>
<feature type="chain" id="PRO_5045579129" description="Cyclic nucleotide-binding domain-containing protein" evidence="1">
    <location>
        <begin position="19"/>
        <end position="186"/>
    </location>
</feature>
<dbReference type="EMBL" id="WOEY01000126">
    <property type="protein sequence ID" value="NPT45751.1"/>
    <property type="molecule type" value="Genomic_DNA"/>
</dbReference>
<proteinExistence type="predicted"/>
<evidence type="ECO:0008006" key="4">
    <source>
        <dbReference type="Google" id="ProtNLM"/>
    </source>
</evidence>
<comment type="caution">
    <text evidence="2">The sequence shown here is derived from an EMBL/GenBank/DDBJ whole genome shotgun (WGS) entry which is preliminary data.</text>
</comment>
<name>A0ABX2C0E2_9BURK</name>
<gene>
    <name evidence="2" type="ORF">GNZ12_31415</name>
</gene>
<evidence type="ECO:0000313" key="2">
    <source>
        <dbReference type="EMBL" id="NPT45751.1"/>
    </source>
</evidence>
<evidence type="ECO:0000313" key="3">
    <source>
        <dbReference type="Proteomes" id="UP000652198"/>
    </source>
</evidence>
<dbReference type="Gene3D" id="2.60.120.10">
    <property type="entry name" value="Jelly Rolls"/>
    <property type="match status" value="1"/>
</dbReference>
<keyword evidence="3" id="KW-1185">Reference proteome</keyword>